<dbReference type="Pfam" id="PF01548">
    <property type="entry name" value="DEDD_Tnp_IS110"/>
    <property type="match status" value="1"/>
</dbReference>
<dbReference type="GO" id="GO:0003677">
    <property type="term" value="F:DNA binding"/>
    <property type="evidence" value="ECO:0007669"/>
    <property type="project" value="InterPro"/>
</dbReference>
<gene>
    <name evidence="3" type="ORF">HNR08_000489</name>
    <name evidence="4" type="ORF">HNR08_003928</name>
</gene>
<evidence type="ECO:0000259" key="1">
    <source>
        <dbReference type="Pfam" id="PF01548"/>
    </source>
</evidence>
<dbReference type="PANTHER" id="PTHR33055">
    <property type="entry name" value="TRANSPOSASE FOR INSERTION SEQUENCE ELEMENT IS1111A"/>
    <property type="match status" value="1"/>
</dbReference>
<reference evidence="4 5" key="1">
    <citation type="submission" date="2020-08" db="EMBL/GenBank/DDBJ databases">
        <title>Sequencing the genomes of 1000 actinobacteria strains.</title>
        <authorList>
            <person name="Klenk H.-P."/>
        </authorList>
    </citation>
    <scope>NUCLEOTIDE SEQUENCE [LARGE SCALE GENOMIC DNA]</scope>
    <source>
        <strain evidence="4 5">DSM 9581</strain>
    </source>
</reference>
<evidence type="ECO:0000313" key="3">
    <source>
        <dbReference type="EMBL" id="MBB5471753.1"/>
    </source>
</evidence>
<feature type="domain" description="Transposase IS110-like N-terminal" evidence="1">
    <location>
        <begin position="12"/>
        <end position="159"/>
    </location>
</feature>
<evidence type="ECO:0000259" key="2">
    <source>
        <dbReference type="Pfam" id="PF02371"/>
    </source>
</evidence>
<dbReference type="AlphaFoldDB" id="A0A7W8SHG2"/>
<name>A0A7W8SHG2_9CELL</name>
<accession>A0A7W8SHG2</accession>
<dbReference type="NCBIfam" id="NF033542">
    <property type="entry name" value="transpos_IS110"/>
    <property type="match status" value="1"/>
</dbReference>
<dbReference type="InterPro" id="IPR003346">
    <property type="entry name" value="Transposase_20"/>
</dbReference>
<dbReference type="PANTHER" id="PTHR33055:SF16">
    <property type="entry name" value="TRANSPOSASE FOR INSERTION SEQUENCE ELEMENT IS1547"/>
    <property type="match status" value="1"/>
</dbReference>
<dbReference type="GO" id="GO:0006313">
    <property type="term" value="P:DNA transposition"/>
    <property type="evidence" value="ECO:0007669"/>
    <property type="project" value="InterPro"/>
</dbReference>
<dbReference type="RefSeq" id="WP_168432408.1">
    <property type="nucleotide sequence ID" value="NZ_JACHDN010000001.1"/>
</dbReference>
<dbReference type="EMBL" id="JACHDN010000001">
    <property type="protein sequence ID" value="MBB5475192.1"/>
    <property type="molecule type" value="Genomic_DNA"/>
</dbReference>
<organism evidence="4 5">
    <name type="scientific">Cellulomonas hominis</name>
    <dbReference type="NCBI Taxonomy" id="156981"/>
    <lineage>
        <taxon>Bacteria</taxon>
        <taxon>Bacillati</taxon>
        <taxon>Actinomycetota</taxon>
        <taxon>Actinomycetes</taxon>
        <taxon>Micrococcales</taxon>
        <taxon>Cellulomonadaceae</taxon>
        <taxon>Cellulomonas</taxon>
    </lineage>
</organism>
<proteinExistence type="predicted"/>
<comment type="caution">
    <text evidence="4">The sequence shown here is derived from an EMBL/GenBank/DDBJ whole genome shotgun (WGS) entry which is preliminary data.</text>
</comment>
<feature type="domain" description="Transposase IS116/IS110/IS902 C-terminal" evidence="2">
    <location>
        <begin position="233"/>
        <end position="314"/>
    </location>
</feature>
<protein>
    <submittedName>
        <fullName evidence="4">Transposase</fullName>
    </submittedName>
</protein>
<dbReference type="GO" id="GO:0004803">
    <property type="term" value="F:transposase activity"/>
    <property type="evidence" value="ECO:0007669"/>
    <property type="project" value="InterPro"/>
</dbReference>
<dbReference type="Proteomes" id="UP000564629">
    <property type="component" value="Unassembled WGS sequence"/>
</dbReference>
<sequence>MTSLAERVDLVIGVDTHKHTHTAAVVDATTGGTLSELTVSTDPGGYGELLTWVGAIRGGSRVWALEGGGGYGAGLARFLGSAGEQVVELDRPKRAARRHGAKSDSLDAVRAAREALAREHLARIKDDGPRAELAVLMAARRSGVEAATLAQRQLLALVTAAPEELRAVLRGANTTVTVQTAARLRTRSAWDRQTVTTANVLRTLARRVLTLQGEARDHETAIGEIVRSWRPDLLTQPGIGALTAAQVLIAWSHPGRIRSEAAFAMLAGTAPIPASSGMTIRHRLNRSGDRQLNRALHVIALSRARYDQRTRDYIDRRRAQGKTDREIRRCLKRYIARDLFRQLEHGPLPA</sequence>
<dbReference type="InterPro" id="IPR047650">
    <property type="entry name" value="Transpos_IS110"/>
</dbReference>
<evidence type="ECO:0000313" key="5">
    <source>
        <dbReference type="Proteomes" id="UP000564629"/>
    </source>
</evidence>
<evidence type="ECO:0000313" key="4">
    <source>
        <dbReference type="EMBL" id="MBB5475192.1"/>
    </source>
</evidence>
<dbReference type="EMBL" id="JACHDN010000001">
    <property type="protein sequence ID" value="MBB5471753.1"/>
    <property type="molecule type" value="Genomic_DNA"/>
</dbReference>
<dbReference type="InterPro" id="IPR002525">
    <property type="entry name" value="Transp_IS110-like_N"/>
</dbReference>
<dbReference type="Pfam" id="PF02371">
    <property type="entry name" value="Transposase_20"/>
    <property type="match status" value="1"/>
</dbReference>